<reference evidence="6" key="2">
    <citation type="submission" date="2025-08" db="UniProtKB">
        <authorList>
            <consortium name="Ensembl"/>
        </authorList>
    </citation>
    <scope>IDENTIFICATION</scope>
    <source>
        <strain evidence="6">Boxer</strain>
    </source>
</reference>
<accession>A0A8I3P527</accession>
<feature type="compositionally biased region" description="Polar residues" evidence="4">
    <location>
        <begin position="639"/>
        <end position="651"/>
    </location>
</feature>
<gene>
    <name evidence="6" type="primary">FAM13B</name>
</gene>
<dbReference type="GO" id="GO:0007165">
    <property type="term" value="P:signal transduction"/>
    <property type="evidence" value="ECO:0007669"/>
    <property type="project" value="InterPro"/>
</dbReference>
<protein>
    <recommendedName>
        <fullName evidence="3">Protein FAM13B</fullName>
    </recommendedName>
</protein>
<evidence type="ECO:0000256" key="2">
    <source>
        <dbReference type="ARBA" id="ARBA00022468"/>
    </source>
</evidence>
<evidence type="ECO:0000313" key="7">
    <source>
        <dbReference type="Proteomes" id="UP000805418"/>
    </source>
</evidence>
<dbReference type="Gene3D" id="1.10.555.10">
    <property type="entry name" value="Rho GTPase activation protein"/>
    <property type="match status" value="1"/>
</dbReference>
<dbReference type="AlphaFoldDB" id="A0A8I3P527"/>
<dbReference type="Proteomes" id="UP000805418">
    <property type="component" value="Chromosome 11"/>
</dbReference>
<dbReference type="GO" id="GO:0005096">
    <property type="term" value="F:GTPase activator activity"/>
    <property type="evidence" value="ECO:0007669"/>
    <property type="project" value="UniProtKB-KW"/>
</dbReference>
<feature type="compositionally biased region" description="Basic and acidic residues" evidence="4">
    <location>
        <begin position="663"/>
        <end position="673"/>
    </location>
</feature>
<feature type="compositionally biased region" description="Basic and acidic residues" evidence="4">
    <location>
        <begin position="622"/>
        <end position="631"/>
    </location>
</feature>
<evidence type="ECO:0000256" key="3">
    <source>
        <dbReference type="ARBA" id="ARBA00074176"/>
    </source>
</evidence>
<dbReference type="FunFam" id="1.10.555.10:FF:000020">
    <property type="entry name" value="protein FAM13B isoform X1"/>
    <property type="match status" value="1"/>
</dbReference>
<dbReference type="InterPro" id="IPR008936">
    <property type="entry name" value="Rho_GTPase_activation_prot"/>
</dbReference>
<evidence type="ECO:0000259" key="5">
    <source>
        <dbReference type="PROSITE" id="PS50238"/>
    </source>
</evidence>
<dbReference type="OrthoDB" id="185175at2759"/>
<dbReference type="PROSITE" id="PS50238">
    <property type="entry name" value="RHOGAP"/>
    <property type="match status" value="1"/>
</dbReference>
<evidence type="ECO:0000313" key="6">
    <source>
        <dbReference type="Ensembl" id="ENSCAFP00845024882.1"/>
    </source>
</evidence>
<dbReference type="PANTHER" id="PTHR15904">
    <property type="entry name" value="FAM13"/>
    <property type="match status" value="1"/>
</dbReference>
<feature type="region of interest" description="Disordered" evidence="4">
    <location>
        <begin position="622"/>
        <end position="673"/>
    </location>
</feature>
<dbReference type="GeneTree" id="ENSGT00950000183033"/>
<proteinExistence type="inferred from homology"/>
<dbReference type="Pfam" id="PF26116">
    <property type="entry name" value="FAM13A"/>
    <property type="match status" value="1"/>
</dbReference>
<sequence>MRKSSSPSLSNCNSVLANKIFGIPLDELQQGGHPDNEVPFIVRHVVDYIEEHGGLEQQGLFQVNGNAETVEWLRQRYDSGEEVDLVKEADVPSAISLLRFFLQELPEPVIPGSLHIHLMQLSQDYNNEDEFGRKLRFLLQQLPPVNYSLLKFLCRFLANVASHHEEIWSANSLAAVFGPDVFHIYTDVEDLKEQEIVSRIMAGLLENYYEFFENEEEDFSSNDLSSITEQVNELSEEEEEDEKLEQIEELPEEGAEKSSDMAEVVQLRMTENILEPNSVTASTSAHLSPISILPASADILERTIRAAVEQHLFDLQSSIDHDLKNLQQQSLVCNNEAESINCDGEGSNNQVDIADDIINASESNRDCSEPVASTNLDNEVMQQDFVFEDEENNQSIGILLEPCSDHGDSEDGCLEGKECVSFDSDTLSHLILDSSSKICDLNANTESEVPGGQSVGVQGEAACGTQIPHLDLKNVSDGDKWEEPFPAFKSWQEDSESGEAQLSPQAGRMNHHPLEEDCPPVLSHRSLDFGQSQRFLHDPETLDSSSKALSFTRIRRSSFSSKDEKREDRTPYQLVKKFQKKIRQFEEQFERERNSKPSYSDIAANPKVLKWMTELTKLRKQIKDAKHKSSDGEFVPQTRPRSNTLPKSFGSSLDHEDEENEDESRVIPKEKKPSKEATLELILKRLKEKRVERCLPEDIKGSPSTKRRGQMLQPIIEGETAHFFEEIKEEEEDGVTLSSELTDILKTAVQAQSSLENSESDVEENPEKLALDLRLSSTRAASMPELLEQLWKARAEKKKLRKTLREFEEAFYQQNGRNAQKEDRVPVLEEYREYKKIKAKLRLLEVLISKQDSSKSI</sequence>
<keyword evidence="2" id="KW-0343">GTPase activation</keyword>
<dbReference type="PANTHER" id="PTHR15904:SF16">
    <property type="entry name" value="PROTEIN FAM13B"/>
    <property type="match status" value="1"/>
</dbReference>
<dbReference type="GeneID" id="100855720"/>
<name>A0A8I3P527_CANLF</name>
<reference evidence="6" key="1">
    <citation type="submission" date="2020-03" db="EMBL/GenBank/DDBJ databases">
        <title>Long-read based genome assembly of a Labrador retriever dog.</title>
        <authorList>
            <person name="Eory L."/>
            <person name="Zhang W."/>
            <person name="Schoenebeck J."/>
        </authorList>
    </citation>
    <scope>NUCLEOTIDE SEQUENCE [LARGE SCALE GENOMIC DNA]</scope>
    <source>
        <strain evidence="6">Labrador retriever</strain>
    </source>
</reference>
<dbReference type="InterPro" id="IPR059029">
    <property type="entry name" value="FAM13A_dom"/>
</dbReference>
<organism evidence="6 7">
    <name type="scientific">Canis lupus familiaris</name>
    <name type="common">Dog</name>
    <name type="synonym">Canis familiaris</name>
    <dbReference type="NCBI Taxonomy" id="9615"/>
    <lineage>
        <taxon>Eukaryota</taxon>
        <taxon>Metazoa</taxon>
        <taxon>Chordata</taxon>
        <taxon>Craniata</taxon>
        <taxon>Vertebrata</taxon>
        <taxon>Euteleostomi</taxon>
        <taxon>Mammalia</taxon>
        <taxon>Eutheria</taxon>
        <taxon>Laurasiatheria</taxon>
        <taxon>Carnivora</taxon>
        <taxon>Caniformia</taxon>
        <taxon>Canidae</taxon>
        <taxon>Canis</taxon>
    </lineage>
</organism>
<dbReference type="CDD" id="cd04393">
    <property type="entry name" value="RhoGAP_FAM13A1a"/>
    <property type="match status" value="1"/>
</dbReference>
<evidence type="ECO:0000256" key="4">
    <source>
        <dbReference type="SAM" id="MobiDB-lite"/>
    </source>
</evidence>
<dbReference type="Ensembl" id="ENSCAFT00845031801.1">
    <property type="protein sequence ID" value="ENSCAFP00845024882.1"/>
    <property type="gene ID" value="ENSCAFG00845017283.1"/>
</dbReference>
<keyword evidence="7" id="KW-1185">Reference proteome</keyword>
<reference evidence="6" key="3">
    <citation type="submission" date="2025-09" db="UniProtKB">
        <authorList>
            <consortium name="Ensembl"/>
        </authorList>
    </citation>
    <scope>IDENTIFICATION</scope>
    <source>
        <strain evidence="6">Boxer</strain>
    </source>
</reference>
<dbReference type="Pfam" id="PF00620">
    <property type="entry name" value="RhoGAP"/>
    <property type="match status" value="1"/>
</dbReference>
<dbReference type="CTD" id="51306"/>
<feature type="region of interest" description="Disordered" evidence="4">
    <location>
        <begin position="489"/>
        <end position="523"/>
    </location>
</feature>
<dbReference type="RefSeq" id="XP_038537547.1">
    <property type="nucleotide sequence ID" value="XM_038681619.1"/>
</dbReference>
<evidence type="ECO:0000256" key="1">
    <source>
        <dbReference type="ARBA" id="ARBA00007549"/>
    </source>
</evidence>
<feature type="region of interest" description="Disordered" evidence="4">
    <location>
        <begin position="220"/>
        <end position="259"/>
    </location>
</feature>
<dbReference type="InterPro" id="IPR000198">
    <property type="entry name" value="RhoGAP_dom"/>
</dbReference>
<dbReference type="SUPFAM" id="SSF48350">
    <property type="entry name" value="GTPase activation domain, GAP"/>
    <property type="match status" value="1"/>
</dbReference>
<dbReference type="SMART" id="SM00324">
    <property type="entry name" value="RhoGAP"/>
    <property type="match status" value="1"/>
</dbReference>
<dbReference type="RefSeq" id="XP_038510001.1">
    <property type="nucleotide sequence ID" value="XM_038654073.1"/>
</dbReference>
<comment type="similarity">
    <text evidence="1">Belongs to the FAM13 family.</text>
</comment>
<feature type="compositionally biased region" description="Acidic residues" evidence="4">
    <location>
        <begin position="234"/>
        <end position="253"/>
    </location>
</feature>
<dbReference type="InterPro" id="IPR039102">
    <property type="entry name" value="FAM13"/>
</dbReference>
<feature type="domain" description="Rho-GAP" evidence="5">
    <location>
        <begin position="23"/>
        <end position="212"/>
    </location>
</feature>